<feature type="domain" description="Sigma-54 factor interaction" evidence="6">
    <location>
        <begin position="135"/>
        <end position="363"/>
    </location>
</feature>
<dbReference type="PROSITE" id="PS00688">
    <property type="entry name" value="SIGMA54_INTERACT_3"/>
    <property type="match status" value="1"/>
</dbReference>
<evidence type="ECO:0000256" key="3">
    <source>
        <dbReference type="ARBA" id="ARBA00023015"/>
    </source>
</evidence>
<evidence type="ECO:0000259" key="5">
    <source>
        <dbReference type="PROSITE" id="PS50006"/>
    </source>
</evidence>
<dbReference type="SUPFAM" id="SSF49879">
    <property type="entry name" value="SMAD/FHA domain"/>
    <property type="match status" value="1"/>
</dbReference>
<dbReference type="SUPFAM" id="SSF52540">
    <property type="entry name" value="P-loop containing nucleoside triphosphate hydrolases"/>
    <property type="match status" value="1"/>
</dbReference>
<dbReference type="PROSITE" id="PS50006">
    <property type="entry name" value="FHA_DOMAIN"/>
    <property type="match status" value="1"/>
</dbReference>
<keyword evidence="8" id="KW-1185">Reference proteome</keyword>
<dbReference type="Gene3D" id="1.10.10.60">
    <property type="entry name" value="Homeodomain-like"/>
    <property type="match status" value="1"/>
</dbReference>
<dbReference type="InterPro" id="IPR027417">
    <property type="entry name" value="P-loop_NTPase"/>
</dbReference>
<evidence type="ECO:0000256" key="4">
    <source>
        <dbReference type="ARBA" id="ARBA00023163"/>
    </source>
</evidence>
<evidence type="ECO:0000256" key="2">
    <source>
        <dbReference type="ARBA" id="ARBA00022840"/>
    </source>
</evidence>
<keyword evidence="2" id="KW-0067">ATP-binding</keyword>
<dbReference type="FunFam" id="3.40.50.300:FF:000006">
    <property type="entry name" value="DNA-binding transcriptional regulator NtrC"/>
    <property type="match status" value="1"/>
</dbReference>
<dbReference type="Proteomes" id="UP000309215">
    <property type="component" value="Unassembled WGS sequence"/>
</dbReference>
<dbReference type="PANTHER" id="PTHR32071">
    <property type="entry name" value="TRANSCRIPTIONAL REGULATORY PROTEIN"/>
    <property type="match status" value="1"/>
</dbReference>
<keyword evidence="4" id="KW-0804">Transcription</keyword>
<keyword evidence="1" id="KW-0547">Nucleotide-binding</keyword>
<dbReference type="PROSITE" id="PS50045">
    <property type="entry name" value="SIGMA54_INTERACT_4"/>
    <property type="match status" value="1"/>
</dbReference>
<evidence type="ECO:0000256" key="1">
    <source>
        <dbReference type="ARBA" id="ARBA00022741"/>
    </source>
</evidence>
<dbReference type="InterPro" id="IPR000253">
    <property type="entry name" value="FHA_dom"/>
</dbReference>
<name>A0A4U1JAL7_9BACT</name>
<dbReference type="InterPro" id="IPR009057">
    <property type="entry name" value="Homeodomain-like_sf"/>
</dbReference>
<protein>
    <submittedName>
        <fullName evidence="7">Sigma 54-dependent Fis family transcriptional regulator</fullName>
    </submittedName>
</protein>
<proteinExistence type="predicted"/>
<dbReference type="EMBL" id="SSMQ01000021">
    <property type="protein sequence ID" value="TKD05309.1"/>
    <property type="molecule type" value="Genomic_DNA"/>
</dbReference>
<accession>A0A4U1JAL7</accession>
<reference evidence="7 8" key="1">
    <citation type="submission" date="2019-04" db="EMBL/GenBank/DDBJ databases">
        <authorList>
            <person name="Li Y."/>
            <person name="Wang J."/>
        </authorList>
    </citation>
    <scope>NUCLEOTIDE SEQUENCE [LARGE SCALE GENOMIC DNA]</scope>
    <source>
        <strain evidence="7 8">DSM 14668</strain>
    </source>
</reference>
<dbReference type="Pfam" id="PF00158">
    <property type="entry name" value="Sigma54_activat"/>
    <property type="match status" value="1"/>
</dbReference>
<dbReference type="SMART" id="SM00240">
    <property type="entry name" value="FHA"/>
    <property type="match status" value="1"/>
</dbReference>
<evidence type="ECO:0000313" key="8">
    <source>
        <dbReference type="Proteomes" id="UP000309215"/>
    </source>
</evidence>
<evidence type="ECO:0000313" key="7">
    <source>
        <dbReference type="EMBL" id="TKD05309.1"/>
    </source>
</evidence>
<dbReference type="SMART" id="SM00382">
    <property type="entry name" value="AAA"/>
    <property type="match status" value="1"/>
</dbReference>
<dbReference type="GO" id="GO:0005524">
    <property type="term" value="F:ATP binding"/>
    <property type="evidence" value="ECO:0007669"/>
    <property type="project" value="UniProtKB-KW"/>
</dbReference>
<dbReference type="GO" id="GO:0006355">
    <property type="term" value="P:regulation of DNA-templated transcription"/>
    <property type="evidence" value="ECO:0007669"/>
    <property type="project" value="InterPro"/>
</dbReference>
<gene>
    <name evidence="7" type="ORF">E8A74_21160</name>
</gene>
<dbReference type="PANTHER" id="PTHR32071:SF57">
    <property type="entry name" value="C4-DICARBOXYLATE TRANSPORT TRANSCRIPTIONAL REGULATORY PROTEIN DCTD"/>
    <property type="match status" value="1"/>
</dbReference>
<dbReference type="InterPro" id="IPR002078">
    <property type="entry name" value="Sigma_54_int"/>
</dbReference>
<dbReference type="SUPFAM" id="SSF46689">
    <property type="entry name" value="Homeodomain-like"/>
    <property type="match status" value="1"/>
</dbReference>
<feature type="domain" description="FHA" evidence="5">
    <location>
        <begin position="46"/>
        <end position="95"/>
    </location>
</feature>
<dbReference type="OrthoDB" id="9761705at2"/>
<dbReference type="InterPro" id="IPR003593">
    <property type="entry name" value="AAA+_ATPase"/>
</dbReference>
<organism evidence="7 8">
    <name type="scientific">Polyangium fumosum</name>
    <dbReference type="NCBI Taxonomy" id="889272"/>
    <lineage>
        <taxon>Bacteria</taxon>
        <taxon>Pseudomonadati</taxon>
        <taxon>Myxococcota</taxon>
        <taxon>Polyangia</taxon>
        <taxon>Polyangiales</taxon>
        <taxon>Polyangiaceae</taxon>
        <taxon>Polyangium</taxon>
    </lineage>
</organism>
<sequence length="447" mass="49807">MKREGAKSTWPVETDTGLSLRSRKISVECIRGPLAGKVFERPGPEVRVGSGADCDLVIPDRTVSHVHLSLRIEGDAIRVLDTKSRNGTYVDDVRIKDAYARPNATIVLGASAIRLRMLKDEIELPLPDHDHFAGLIGKSIAMRRVYALLERFADADGTVLLEGETGTGKEVAAAAIHAKSKRKDRPFVVFDCSAVPANLIESELFGHVAGAFTGAVSARKGRFREAESGTLFLDEIGELPLELQPKLLRALEARVIRPLGAEKDGQVDVRIIAATNRDLAIEVDKDRFREDLYYRLAVLPVRLPPLRERVEDIPLLVRHFEKEWRDRPNPPAPLPDAILEKMKSMPWPGNVRELRNRVELMLSLGLPDTTRPAQGTRETSPARVEVDIQVPYHVGRERLVEQYTKGYFLEALRRTDGNVSRAAQLADVGRAFVQKVMKQHGLTRTGQ</sequence>
<dbReference type="Gene3D" id="1.10.8.60">
    <property type="match status" value="1"/>
</dbReference>
<dbReference type="AlphaFoldDB" id="A0A4U1JAL7"/>
<evidence type="ECO:0000259" key="6">
    <source>
        <dbReference type="PROSITE" id="PS50045"/>
    </source>
</evidence>
<dbReference type="Pfam" id="PF25601">
    <property type="entry name" value="AAA_lid_14"/>
    <property type="match status" value="1"/>
</dbReference>
<dbReference type="InterPro" id="IPR032030">
    <property type="entry name" value="YscD_cytoplasmic_dom"/>
</dbReference>
<dbReference type="InterPro" id="IPR058031">
    <property type="entry name" value="AAA_lid_NorR"/>
</dbReference>
<dbReference type="CDD" id="cd00009">
    <property type="entry name" value="AAA"/>
    <property type="match status" value="1"/>
</dbReference>
<keyword evidence="3" id="KW-0805">Transcription regulation</keyword>
<dbReference type="CDD" id="cd00060">
    <property type="entry name" value="FHA"/>
    <property type="match status" value="1"/>
</dbReference>
<dbReference type="Gene3D" id="3.40.50.300">
    <property type="entry name" value="P-loop containing nucleotide triphosphate hydrolases"/>
    <property type="match status" value="1"/>
</dbReference>
<dbReference type="InterPro" id="IPR008984">
    <property type="entry name" value="SMAD_FHA_dom_sf"/>
</dbReference>
<dbReference type="Pfam" id="PF16697">
    <property type="entry name" value="Yop-YscD_cpl"/>
    <property type="match status" value="1"/>
</dbReference>
<dbReference type="Gene3D" id="2.60.200.20">
    <property type="match status" value="1"/>
</dbReference>
<dbReference type="RefSeq" id="WP_136930857.1">
    <property type="nucleotide sequence ID" value="NZ_SSMQ01000021.1"/>
</dbReference>
<dbReference type="InterPro" id="IPR025944">
    <property type="entry name" value="Sigma_54_int_dom_CS"/>
</dbReference>
<comment type="caution">
    <text evidence="7">The sequence shown here is derived from an EMBL/GenBank/DDBJ whole genome shotgun (WGS) entry which is preliminary data.</text>
</comment>